<dbReference type="RefSeq" id="WP_214160412.1">
    <property type="nucleotide sequence ID" value="NZ_JAHBAY010000021.1"/>
</dbReference>
<dbReference type="InterPro" id="IPR012133">
    <property type="entry name" value="Alpha-hydoxy_acid_DH_FMN"/>
</dbReference>
<dbReference type="EMBL" id="JAHBAY010000021">
    <property type="protein sequence ID" value="MBT0773871.1"/>
    <property type="molecule type" value="Genomic_DNA"/>
</dbReference>
<protein>
    <submittedName>
        <fullName evidence="5">Alpha-hydroxy-acid oxidizing protein</fullName>
    </submittedName>
</protein>
<dbReference type="PROSITE" id="PS00557">
    <property type="entry name" value="FMN_HYDROXY_ACID_DH_1"/>
    <property type="match status" value="1"/>
</dbReference>
<keyword evidence="2" id="KW-0560">Oxidoreductase</keyword>
<keyword evidence="6" id="KW-1185">Reference proteome</keyword>
<evidence type="ECO:0000256" key="3">
    <source>
        <dbReference type="ARBA" id="ARBA00024042"/>
    </source>
</evidence>
<gene>
    <name evidence="5" type="ORF">KIH74_33310</name>
</gene>
<name>A0ABS5TSW1_9ACTN</name>
<evidence type="ECO:0000256" key="1">
    <source>
        <dbReference type="ARBA" id="ARBA00001917"/>
    </source>
</evidence>
<dbReference type="PROSITE" id="PS51349">
    <property type="entry name" value="FMN_HYDROXY_ACID_DH_2"/>
    <property type="match status" value="1"/>
</dbReference>
<proteinExistence type="inferred from homology"/>
<dbReference type="PANTHER" id="PTHR10578">
    <property type="entry name" value="S -2-HYDROXY-ACID OXIDASE-RELATED"/>
    <property type="match status" value="1"/>
</dbReference>
<accession>A0ABS5TSW1</accession>
<dbReference type="InterPro" id="IPR000262">
    <property type="entry name" value="FMN-dep_DH"/>
</dbReference>
<dbReference type="Proteomes" id="UP001197247">
    <property type="component" value="Unassembled WGS sequence"/>
</dbReference>
<dbReference type="SUPFAM" id="SSF51395">
    <property type="entry name" value="FMN-linked oxidoreductases"/>
    <property type="match status" value="1"/>
</dbReference>
<dbReference type="PANTHER" id="PTHR10578:SF146">
    <property type="entry name" value="OXIDASE, PUTATIVE-RELATED"/>
    <property type="match status" value="1"/>
</dbReference>
<dbReference type="InterPro" id="IPR008259">
    <property type="entry name" value="FMN_hydac_DH_AS"/>
</dbReference>
<dbReference type="InterPro" id="IPR013785">
    <property type="entry name" value="Aldolase_TIM"/>
</dbReference>
<evidence type="ECO:0000313" key="6">
    <source>
        <dbReference type="Proteomes" id="UP001197247"/>
    </source>
</evidence>
<comment type="cofactor">
    <cofactor evidence="1">
        <name>FMN</name>
        <dbReference type="ChEBI" id="CHEBI:58210"/>
    </cofactor>
</comment>
<comment type="similarity">
    <text evidence="3">Belongs to the FMN-dependent alpha-hydroxy acid dehydrogenase family.</text>
</comment>
<feature type="domain" description="FMN hydroxy acid dehydrogenase" evidence="4">
    <location>
        <begin position="6"/>
        <end position="355"/>
    </location>
</feature>
<organism evidence="5 6">
    <name type="scientific">Kineosporia corallincola</name>
    <dbReference type="NCBI Taxonomy" id="2835133"/>
    <lineage>
        <taxon>Bacteria</taxon>
        <taxon>Bacillati</taxon>
        <taxon>Actinomycetota</taxon>
        <taxon>Actinomycetes</taxon>
        <taxon>Kineosporiales</taxon>
        <taxon>Kineosporiaceae</taxon>
        <taxon>Kineosporia</taxon>
    </lineage>
</organism>
<dbReference type="CDD" id="cd02809">
    <property type="entry name" value="alpha_hydroxyacid_oxid_FMN"/>
    <property type="match status" value="1"/>
</dbReference>
<dbReference type="Pfam" id="PF01070">
    <property type="entry name" value="FMN_dh"/>
    <property type="match status" value="1"/>
</dbReference>
<reference evidence="5 6" key="1">
    <citation type="submission" date="2021-05" db="EMBL/GenBank/DDBJ databases">
        <title>Kineosporia and Streptomyces sp. nov. two new marine actinobacteria isolated from Coral.</title>
        <authorList>
            <person name="Buangrab K."/>
            <person name="Sutthacheep M."/>
            <person name="Yeemin T."/>
            <person name="Harunari E."/>
            <person name="Igarashi Y."/>
            <person name="Kanchanasin P."/>
            <person name="Tanasupawat S."/>
            <person name="Phongsopitanun W."/>
        </authorList>
    </citation>
    <scope>NUCLEOTIDE SEQUENCE [LARGE SCALE GENOMIC DNA]</scope>
    <source>
        <strain evidence="5 6">J2-2</strain>
    </source>
</reference>
<evidence type="ECO:0000259" key="4">
    <source>
        <dbReference type="PROSITE" id="PS51349"/>
    </source>
</evidence>
<sequence>MPATDVLPGKRLSLADVEREAATVLDPVHADFFAGAAGDESTARANLAAFERIRLRPRVLRDVSARSLATSLLGRPNSMPVLLSPTAFHRLAHPAGEPATARAAEAAGVTMVVSMAATTRLEEVAAHTTRPWLQLYLQPDQDFTRHLVRRAGRAGYGALVVTVDSPVFGRRERDHRNGFHDLPGGLRCENLVDDAGVLRDIVMDAGLTWDAVARLRETTDLPILLKGVLHPDDARLAVEHGVDGLFVSNHGGRQLDGAIATADALPGVAAVVPQGFPLIVDGGVRRGIDVVRALALGATAVGIGRPVLWGLAAAGQDGVREVLELLRTELDEAMALCGARSPGELGPDVLAPHLSAPTGGTA</sequence>
<comment type="caution">
    <text evidence="5">The sequence shown here is derived from an EMBL/GenBank/DDBJ whole genome shotgun (WGS) entry which is preliminary data.</text>
</comment>
<evidence type="ECO:0000313" key="5">
    <source>
        <dbReference type="EMBL" id="MBT0773871.1"/>
    </source>
</evidence>
<dbReference type="InterPro" id="IPR037396">
    <property type="entry name" value="FMN_HAD"/>
</dbReference>
<dbReference type="PIRSF" id="PIRSF000138">
    <property type="entry name" value="Al-hdrx_acd_dh"/>
    <property type="match status" value="1"/>
</dbReference>
<evidence type="ECO:0000256" key="2">
    <source>
        <dbReference type="ARBA" id="ARBA00023002"/>
    </source>
</evidence>
<dbReference type="Gene3D" id="3.20.20.70">
    <property type="entry name" value="Aldolase class I"/>
    <property type="match status" value="1"/>
</dbReference>